<comment type="caution">
    <text evidence="4">The sequence shown here is derived from an EMBL/GenBank/DDBJ whole genome shotgun (WGS) entry which is preliminary data.</text>
</comment>
<evidence type="ECO:0000256" key="2">
    <source>
        <dbReference type="ARBA" id="ARBA00023315"/>
    </source>
</evidence>
<proteinExistence type="predicted"/>
<keyword evidence="2" id="KW-0012">Acyltransferase</keyword>
<evidence type="ECO:0000313" key="5">
    <source>
        <dbReference type="Proteomes" id="UP000029844"/>
    </source>
</evidence>
<dbReference type="AlphaFoldDB" id="A0A099W9X0"/>
<organism evidence="4 5">
    <name type="scientific">Listeria booriae</name>
    <dbReference type="NCBI Taxonomy" id="1552123"/>
    <lineage>
        <taxon>Bacteria</taxon>
        <taxon>Bacillati</taxon>
        <taxon>Bacillota</taxon>
        <taxon>Bacilli</taxon>
        <taxon>Bacillales</taxon>
        <taxon>Listeriaceae</taxon>
        <taxon>Listeria</taxon>
    </lineage>
</organism>
<name>A0A099W9X0_9LIST</name>
<dbReference type="Proteomes" id="UP000029844">
    <property type="component" value="Unassembled WGS sequence"/>
</dbReference>
<dbReference type="CDD" id="cd04301">
    <property type="entry name" value="NAT_SF"/>
    <property type="match status" value="1"/>
</dbReference>
<feature type="domain" description="N-acetyltransferase" evidence="3">
    <location>
        <begin position="4"/>
        <end position="152"/>
    </location>
</feature>
<protein>
    <recommendedName>
        <fullName evidence="3">N-acetyltransferase domain-containing protein</fullName>
    </recommendedName>
</protein>
<dbReference type="EMBL" id="JNFA01000019">
    <property type="protein sequence ID" value="KGL41491.1"/>
    <property type="molecule type" value="Genomic_DNA"/>
</dbReference>
<accession>A0A099W9X0</accession>
<evidence type="ECO:0000259" key="3">
    <source>
        <dbReference type="PROSITE" id="PS51186"/>
    </source>
</evidence>
<gene>
    <name evidence="4" type="ORF">EP57_06525</name>
</gene>
<dbReference type="InterPro" id="IPR000182">
    <property type="entry name" value="GNAT_dom"/>
</dbReference>
<dbReference type="InterPro" id="IPR016181">
    <property type="entry name" value="Acyl_CoA_acyltransferase"/>
</dbReference>
<evidence type="ECO:0000256" key="1">
    <source>
        <dbReference type="ARBA" id="ARBA00022679"/>
    </source>
</evidence>
<dbReference type="Pfam" id="PF00583">
    <property type="entry name" value="Acetyltransf_1"/>
    <property type="match status" value="1"/>
</dbReference>
<dbReference type="PANTHER" id="PTHR43420">
    <property type="entry name" value="ACETYLTRANSFERASE"/>
    <property type="match status" value="1"/>
</dbReference>
<sequence length="267" mass="30085">MELLRLSAFTRQEQVALWNEAFADYLVPATMTETSFKARMESLFLSEEESLVGTMNGEPAGIALTGTRSFQSKKIAWIGGIAIVPKFRKNGLARQLMEALISDYDQQSVAESWLEVIANNHPAIHLYESLGYEKINDLTFLKGDLQNYDKAEVALTSITGEPILENPNTPWQNLISEQTKAASIWQDNQNLGHIIYRISESGLTLLQLNLQDDDKILNVLQTFFNQFGAIPCIISNQEISRPFIAICMQNGFTEVAQQIQMRKTIHI</sequence>
<dbReference type="PROSITE" id="PS51186">
    <property type="entry name" value="GNAT"/>
    <property type="match status" value="1"/>
</dbReference>
<dbReference type="Gene3D" id="3.40.630.30">
    <property type="match status" value="1"/>
</dbReference>
<dbReference type="STRING" id="1552123.EP57_06525"/>
<evidence type="ECO:0000313" key="4">
    <source>
        <dbReference type="EMBL" id="KGL41491.1"/>
    </source>
</evidence>
<dbReference type="OrthoDB" id="4228396at2"/>
<reference evidence="4 5" key="1">
    <citation type="submission" date="2014-05" db="EMBL/GenBank/DDBJ databases">
        <title>Novel Listeriaceae from food processing environments.</title>
        <authorList>
            <person name="den Bakker H.C."/>
        </authorList>
    </citation>
    <scope>NUCLEOTIDE SEQUENCE [LARGE SCALE GENOMIC DNA]</scope>
    <source>
        <strain evidence="4 5">FSL A5-0281</strain>
    </source>
</reference>
<dbReference type="GeneID" id="58719010"/>
<dbReference type="RefSeq" id="WP_052167590.1">
    <property type="nucleotide sequence ID" value="NZ_CBCSHQ010000014.1"/>
</dbReference>
<dbReference type="GO" id="GO:0016747">
    <property type="term" value="F:acyltransferase activity, transferring groups other than amino-acyl groups"/>
    <property type="evidence" value="ECO:0007669"/>
    <property type="project" value="InterPro"/>
</dbReference>
<dbReference type="SUPFAM" id="SSF55729">
    <property type="entry name" value="Acyl-CoA N-acyltransferases (Nat)"/>
    <property type="match status" value="1"/>
</dbReference>
<dbReference type="InterPro" id="IPR050680">
    <property type="entry name" value="YpeA/RimI_acetyltransf"/>
</dbReference>
<keyword evidence="5" id="KW-1185">Reference proteome</keyword>
<dbReference type="eggNOG" id="COG0456">
    <property type="taxonomic scope" value="Bacteria"/>
</dbReference>
<keyword evidence="1" id="KW-0808">Transferase</keyword>